<dbReference type="CDD" id="cd18873">
    <property type="entry name" value="NUDIX_NadM_like"/>
    <property type="match status" value="1"/>
</dbReference>
<protein>
    <submittedName>
        <fullName evidence="6">Nicotinamide-nucleotide adenylyltransferase, NadM family / ADP-ribose pyrophosphatase</fullName>
        <ecNumber evidence="6">2.7.7.1</ecNumber>
        <ecNumber evidence="6">3.6.1.13</ecNumber>
    </submittedName>
</protein>
<dbReference type="SUPFAM" id="SSF52374">
    <property type="entry name" value="Nucleotidylyl transferase"/>
    <property type="match status" value="1"/>
</dbReference>
<sequence>MRDWDKLSALRAAVARDIPRLHRENPMHDYLVFIGRFQPFHNAHLRMVRSALARAGRLILLVGTADAPRSSRNPWTFAEREAMIRAALDADENARTDIRPLHDDPYHDERWTAQVEATVAAVLAAHGTPAARVGLFGHEKDASSFYLRLFPQWEYVSAADTDGISATPIRRRYFLLADGDAWDEPQLPPAVAAALRDFRTTDAYRAVAAEARYVADYKQSWAAAPYPPIFVTVDALVLCREHVLVVERGGQPGYGLLALPGGFLNPDENLRDACLRELREETGLQLPRDAIRRVFTADKPDRSAIGRVITHLHVIHLDGEPPAVKGMDDAAAAFWLPLADLRRDRFHDDHYYLIRDNLCAQSA</sequence>
<name>A0A1C3H5J5_9GAMM</name>
<evidence type="ECO:0000313" key="6">
    <source>
        <dbReference type="EMBL" id="SAM67733.1"/>
    </source>
</evidence>
<organism evidence="6 7">
    <name type="scientific">Cardiobacterium hominis</name>
    <dbReference type="NCBI Taxonomy" id="2718"/>
    <lineage>
        <taxon>Bacteria</taxon>
        <taxon>Pseudomonadati</taxon>
        <taxon>Pseudomonadota</taxon>
        <taxon>Gammaproteobacteria</taxon>
        <taxon>Cardiobacteriales</taxon>
        <taxon>Cardiobacteriaceae</taxon>
        <taxon>Cardiobacterium</taxon>
    </lineage>
</organism>
<dbReference type="NCBIfam" id="TIGR00125">
    <property type="entry name" value="cyt_tran_rel"/>
    <property type="match status" value="1"/>
</dbReference>
<dbReference type="InterPro" id="IPR004821">
    <property type="entry name" value="Cyt_trans-like"/>
</dbReference>
<dbReference type="Gene3D" id="3.90.79.10">
    <property type="entry name" value="Nucleoside Triphosphate Pyrophosphohydrolase"/>
    <property type="match status" value="1"/>
</dbReference>
<dbReference type="Pfam" id="PF00293">
    <property type="entry name" value="NUDIX"/>
    <property type="match status" value="1"/>
</dbReference>
<reference evidence="7" key="1">
    <citation type="submission" date="2016-04" db="EMBL/GenBank/DDBJ databases">
        <authorList>
            <person name="Tagini F."/>
        </authorList>
    </citation>
    <scope>NUCLEOTIDE SEQUENCE [LARGE SCALE GENOMIC DNA]</scope>
    <source>
        <strain evidence="7">CHUV0807</strain>
    </source>
</reference>
<evidence type="ECO:0000313" key="7">
    <source>
        <dbReference type="Proteomes" id="UP000190837"/>
    </source>
</evidence>
<evidence type="ECO:0000256" key="3">
    <source>
        <dbReference type="ARBA" id="ARBA00022695"/>
    </source>
</evidence>
<dbReference type="InterPro" id="IPR014729">
    <property type="entry name" value="Rossmann-like_a/b/a_fold"/>
</dbReference>
<dbReference type="Proteomes" id="UP000190837">
    <property type="component" value="Unassembled WGS sequence"/>
</dbReference>
<dbReference type="PANTHER" id="PTHR21342">
    <property type="entry name" value="PHOSPHOPANTETHEINE ADENYLYLTRANSFERASE"/>
    <property type="match status" value="1"/>
</dbReference>
<dbReference type="Gene3D" id="3.40.50.620">
    <property type="entry name" value="HUPs"/>
    <property type="match status" value="1"/>
</dbReference>
<dbReference type="EC" id="2.7.7.1" evidence="6"/>
<evidence type="ECO:0000256" key="2">
    <source>
        <dbReference type="ARBA" id="ARBA00022679"/>
    </source>
</evidence>
<dbReference type="PROSITE" id="PS51462">
    <property type="entry name" value="NUDIX"/>
    <property type="match status" value="1"/>
</dbReference>
<dbReference type="EC" id="3.6.1.13" evidence="6"/>
<proteinExistence type="predicted"/>
<dbReference type="Pfam" id="PF01467">
    <property type="entry name" value="CTP_transf_like"/>
    <property type="match status" value="1"/>
</dbReference>
<dbReference type="InterPro" id="IPR015797">
    <property type="entry name" value="NUDIX_hydrolase-like_dom_sf"/>
</dbReference>
<feature type="domain" description="Nudix hydrolase" evidence="5">
    <location>
        <begin position="228"/>
        <end position="357"/>
    </location>
</feature>
<dbReference type="GO" id="GO:0047631">
    <property type="term" value="F:ADP-ribose diphosphatase activity"/>
    <property type="evidence" value="ECO:0007669"/>
    <property type="project" value="UniProtKB-EC"/>
</dbReference>
<keyword evidence="3 6" id="KW-0548">Nucleotidyltransferase</keyword>
<gene>
    <name evidence="6" type="ORF">CHUV0807_1839</name>
</gene>
<dbReference type="PROSITE" id="PS00893">
    <property type="entry name" value="NUDIX_BOX"/>
    <property type="match status" value="1"/>
</dbReference>
<dbReference type="InterPro" id="IPR000086">
    <property type="entry name" value="NUDIX_hydrolase_dom"/>
</dbReference>
<dbReference type="EMBL" id="FKLO01000063">
    <property type="protein sequence ID" value="SAM67733.1"/>
    <property type="molecule type" value="Genomic_DNA"/>
</dbReference>
<dbReference type="SUPFAM" id="SSF55811">
    <property type="entry name" value="Nudix"/>
    <property type="match status" value="1"/>
</dbReference>
<evidence type="ECO:0000259" key="5">
    <source>
        <dbReference type="PROSITE" id="PS51462"/>
    </source>
</evidence>
<evidence type="ECO:0000256" key="4">
    <source>
        <dbReference type="ARBA" id="ARBA00022801"/>
    </source>
</evidence>
<comment type="cofactor">
    <cofactor evidence="1">
        <name>Mg(2+)</name>
        <dbReference type="ChEBI" id="CHEBI:18420"/>
    </cofactor>
</comment>
<keyword evidence="2 6" id="KW-0808">Transferase</keyword>
<dbReference type="GO" id="GO:0000309">
    <property type="term" value="F:nicotinamide-nucleotide adenylyltransferase activity"/>
    <property type="evidence" value="ECO:0007669"/>
    <property type="project" value="UniProtKB-EC"/>
</dbReference>
<keyword evidence="4 6" id="KW-0378">Hydrolase</keyword>
<dbReference type="InterPro" id="IPR020084">
    <property type="entry name" value="NUDIX_hydrolase_CS"/>
</dbReference>
<dbReference type="PANTHER" id="PTHR21342:SF0">
    <property type="entry name" value="BIFUNCTIONAL NMN ADENYLYLTRANSFERASE_NUDIX HYDROLASE"/>
    <property type="match status" value="1"/>
</dbReference>
<accession>A0A1C3H5J5</accession>
<dbReference type="AlphaFoldDB" id="A0A1C3H5J5"/>
<evidence type="ECO:0000256" key="1">
    <source>
        <dbReference type="ARBA" id="ARBA00001946"/>
    </source>
</evidence>